<dbReference type="Pfam" id="PF00211">
    <property type="entry name" value="Guanylate_cyc"/>
    <property type="match status" value="1"/>
</dbReference>
<keyword evidence="3" id="KW-1185">Reference proteome</keyword>
<feature type="domain" description="Guanylate cyclase" evidence="1">
    <location>
        <begin position="18"/>
        <end position="139"/>
    </location>
</feature>
<dbReference type="CDD" id="cd07302">
    <property type="entry name" value="CHD"/>
    <property type="match status" value="1"/>
</dbReference>
<sequence length="194" mass="20540">MTKLLPLPDPPADTTVACLVLVDLVGSTELAHRLPIQNYMALMTEFVQVMILSLEARGAQVLQHQGDAVLAYWDARHTADACGAALDAHDRAARLSLAELLGVNLRLRSGVAVGEVLTGMVGGQRSAYGLPVNYARRLCDAAGAGETLVCGQVAAMQLPGLLREARAPLALQGFGSECETFTLRHAGALHMKVD</sequence>
<dbReference type="RefSeq" id="WP_295818807.1">
    <property type="nucleotide sequence ID" value="NZ_JBHRZG010000001.1"/>
</dbReference>
<dbReference type="InterPro" id="IPR029787">
    <property type="entry name" value="Nucleotide_cyclase"/>
</dbReference>
<gene>
    <name evidence="2" type="ORF">ACFOSB_00590</name>
</gene>
<dbReference type="InterPro" id="IPR050697">
    <property type="entry name" value="Adenylyl/Guanylyl_Cyclase_3/4"/>
</dbReference>
<dbReference type="PROSITE" id="PS50125">
    <property type="entry name" value="GUANYLATE_CYCLASE_2"/>
    <property type="match status" value="1"/>
</dbReference>
<name>A0ABV7Z511_9DEIO</name>
<dbReference type="PANTHER" id="PTHR43081:SF1">
    <property type="entry name" value="ADENYLATE CYCLASE, TERMINAL-DIFFERENTIATION SPECIFIC"/>
    <property type="match status" value="1"/>
</dbReference>
<dbReference type="Gene3D" id="3.30.70.1230">
    <property type="entry name" value="Nucleotide cyclase"/>
    <property type="match status" value="1"/>
</dbReference>
<dbReference type="GO" id="GO:0016829">
    <property type="term" value="F:lyase activity"/>
    <property type="evidence" value="ECO:0007669"/>
    <property type="project" value="UniProtKB-KW"/>
</dbReference>
<reference evidence="3" key="1">
    <citation type="journal article" date="2019" name="Int. J. Syst. Evol. Microbiol.">
        <title>The Global Catalogue of Microorganisms (GCM) 10K type strain sequencing project: providing services to taxonomists for standard genome sequencing and annotation.</title>
        <authorList>
            <consortium name="The Broad Institute Genomics Platform"/>
            <consortium name="The Broad Institute Genome Sequencing Center for Infectious Disease"/>
            <person name="Wu L."/>
            <person name="Ma J."/>
        </authorList>
    </citation>
    <scope>NUCLEOTIDE SEQUENCE [LARGE SCALE GENOMIC DNA]</scope>
    <source>
        <strain evidence="3">CCTCC AB 2017081</strain>
    </source>
</reference>
<evidence type="ECO:0000313" key="3">
    <source>
        <dbReference type="Proteomes" id="UP001595803"/>
    </source>
</evidence>
<comment type="caution">
    <text evidence="2">The sequence shown here is derived from an EMBL/GenBank/DDBJ whole genome shotgun (WGS) entry which is preliminary data.</text>
</comment>
<dbReference type="Proteomes" id="UP001595803">
    <property type="component" value="Unassembled WGS sequence"/>
</dbReference>
<evidence type="ECO:0000313" key="2">
    <source>
        <dbReference type="EMBL" id="MFC3831356.1"/>
    </source>
</evidence>
<dbReference type="EC" id="4.6.1.-" evidence="2"/>
<dbReference type="InterPro" id="IPR001054">
    <property type="entry name" value="A/G_cyclase"/>
</dbReference>
<keyword evidence="2" id="KW-0456">Lyase</keyword>
<organism evidence="2 3">
    <name type="scientific">Deinococcus rufus</name>
    <dbReference type="NCBI Taxonomy" id="2136097"/>
    <lineage>
        <taxon>Bacteria</taxon>
        <taxon>Thermotogati</taxon>
        <taxon>Deinococcota</taxon>
        <taxon>Deinococci</taxon>
        <taxon>Deinococcales</taxon>
        <taxon>Deinococcaceae</taxon>
        <taxon>Deinococcus</taxon>
    </lineage>
</organism>
<dbReference type="SUPFAM" id="SSF55073">
    <property type="entry name" value="Nucleotide cyclase"/>
    <property type="match status" value="1"/>
</dbReference>
<accession>A0ABV7Z511</accession>
<dbReference type="EMBL" id="JBHRZG010000001">
    <property type="protein sequence ID" value="MFC3831356.1"/>
    <property type="molecule type" value="Genomic_DNA"/>
</dbReference>
<proteinExistence type="predicted"/>
<protein>
    <submittedName>
        <fullName evidence="2">Adenylate/guanylate cyclase domain-containing protein</fullName>
        <ecNumber evidence="2">4.6.1.-</ecNumber>
    </submittedName>
</protein>
<evidence type="ECO:0000259" key="1">
    <source>
        <dbReference type="PROSITE" id="PS50125"/>
    </source>
</evidence>
<dbReference type="PANTHER" id="PTHR43081">
    <property type="entry name" value="ADENYLATE CYCLASE, TERMINAL-DIFFERENTIATION SPECIFIC-RELATED"/>
    <property type="match status" value="1"/>
</dbReference>